<feature type="region of interest" description="Disordered" evidence="1">
    <location>
        <begin position="66"/>
        <end position="110"/>
    </location>
</feature>
<dbReference type="EMBL" id="JAALDK010000001">
    <property type="protein sequence ID" value="NUX99814.1"/>
    <property type="molecule type" value="Genomic_DNA"/>
</dbReference>
<feature type="signal peptide" evidence="2">
    <location>
        <begin position="1"/>
        <end position="22"/>
    </location>
</feature>
<proteinExistence type="predicted"/>
<keyword evidence="2" id="KW-0732">Signal</keyword>
<dbReference type="InterPro" id="IPR025421">
    <property type="entry name" value="DUF4148"/>
</dbReference>
<dbReference type="Pfam" id="PF13663">
    <property type="entry name" value="DUF4148"/>
    <property type="match status" value="1"/>
</dbReference>
<feature type="chain" id="PRO_5031233619" evidence="2">
    <location>
        <begin position="23"/>
        <end position="110"/>
    </location>
</feature>
<evidence type="ECO:0000256" key="2">
    <source>
        <dbReference type="SAM" id="SignalP"/>
    </source>
</evidence>
<name>A0A7Y6JW51_9BURK</name>
<protein>
    <submittedName>
        <fullName evidence="3">DUF4148 domain-containing protein</fullName>
    </submittedName>
</protein>
<sequence length="110" mass="11739">MKSLTFALAFATALIVPITSFAQSEAPMTRARARAELVQLEHAGWRPSAGDDAQYPDDIQAAEATVAKTHRAPSGTVDSASATRSTGRARTEQIGDDEASSYSPPTYIFH</sequence>
<evidence type="ECO:0000313" key="3">
    <source>
        <dbReference type="EMBL" id="NUX99814.1"/>
    </source>
</evidence>
<evidence type="ECO:0000256" key="1">
    <source>
        <dbReference type="SAM" id="MobiDB-lite"/>
    </source>
</evidence>
<evidence type="ECO:0000313" key="4">
    <source>
        <dbReference type="Proteomes" id="UP000594380"/>
    </source>
</evidence>
<feature type="compositionally biased region" description="Polar residues" evidence="1">
    <location>
        <begin position="76"/>
        <end position="88"/>
    </location>
</feature>
<comment type="caution">
    <text evidence="3">The sequence shown here is derived from an EMBL/GenBank/DDBJ whole genome shotgun (WGS) entry which is preliminary data.</text>
</comment>
<accession>A0A7Y6JW51</accession>
<dbReference type="AlphaFoldDB" id="A0A7Y6JW51"/>
<reference evidence="3 4" key="1">
    <citation type="submission" date="2020-02" db="EMBL/GenBank/DDBJ databases">
        <title>Paraburkholderia simonii sp. nov. and Paraburkholderia youngii sp. nov. Brazilian and Mexican Mimosa-associated rhizobia.</title>
        <authorList>
            <person name="Mavima L."/>
            <person name="Beukes C.W."/>
            <person name="Chan W.Y."/>
            <person name="Palmer M."/>
            <person name="De Meyer S.E."/>
            <person name="James E.K."/>
            <person name="Venter S.N."/>
            <person name="Steenkamp E.T."/>
        </authorList>
    </citation>
    <scope>NUCLEOTIDE SEQUENCE [LARGE SCALE GENOMIC DNA]</scope>
    <source>
        <strain evidence="3 4">JPY169</strain>
    </source>
</reference>
<organism evidence="3 4">
    <name type="scientific">Paraburkholderia youngii</name>
    <dbReference type="NCBI Taxonomy" id="2782701"/>
    <lineage>
        <taxon>Bacteria</taxon>
        <taxon>Pseudomonadati</taxon>
        <taxon>Pseudomonadota</taxon>
        <taxon>Betaproteobacteria</taxon>
        <taxon>Burkholderiales</taxon>
        <taxon>Burkholderiaceae</taxon>
        <taxon>Paraburkholderia</taxon>
    </lineage>
</organism>
<dbReference type="GeneID" id="301100449"/>
<dbReference type="Proteomes" id="UP000594380">
    <property type="component" value="Unassembled WGS sequence"/>
</dbReference>
<dbReference type="RefSeq" id="WP_176106405.1">
    <property type="nucleotide sequence ID" value="NZ_JAALDK010000001.1"/>
</dbReference>
<gene>
    <name evidence="3" type="ORF">G5S42_08895</name>
</gene>